<evidence type="ECO:0000313" key="3">
    <source>
        <dbReference type="EMBL" id="QJB04173.1"/>
    </source>
</evidence>
<protein>
    <submittedName>
        <fullName evidence="2">Putative glycosyltransferase</fullName>
    </submittedName>
</protein>
<dbReference type="PANTHER" id="PTHR47483">
    <property type="entry name" value="BETA-ARABINOFURANOSYLTRANSFERASE RAY1"/>
    <property type="match status" value="1"/>
</dbReference>
<dbReference type="GO" id="GO:0016757">
    <property type="term" value="F:glycosyltransferase activity"/>
    <property type="evidence" value="ECO:0007669"/>
    <property type="project" value="InterPro"/>
</dbReference>
<reference evidence="2" key="1">
    <citation type="submission" date="2020-03" db="EMBL/GenBank/DDBJ databases">
        <title>The deep terrestrial virosphere.</title>
        <authorList>
            <person name="Holmfeldt K."/>
            <person name="Nilsson E."/>
            <person name="Simone D."/>
            <person name="Lopez-Fernandez M."/>
            <person name="Wu X."/>
            <person name="de Brujin I."/>
            <person name="Lundin D."/>
            <person name="Andersson A."/>
            <person name="Bertilsson S."/>
            <person name="Dopson M."/>
        </authorList>
    </citation>
    <scope>NUCLEOTIDE SEQUENCE</scope>
    <source>
        <strain evidence="3">MM171B00430</strain>
        <strain evidence="2">MM415A00685</strain>
        <strain evidence="1">MM415B01060</strain>
    </source>
</reference>
<dbReference type="EMBL" id="MT143874">
    <property type="protein sequence ID" value="QJB04173.1"/>
    <property type="molecule type" value="Genomic_DNA"/>
</dbReference>
<evidence type="ECO:0000313" key="1">
    <source>
        <dbReference type="EMBL" id="QJA60735.1"/>
    </source>
</evidence>
<organism evidence="2">
    <name type="scientific">viral metagenome</name>
    <dbReference type="NCBI Taxonomy" id="1070528"/>
    <lineage>
        <taxon>unclassified sequences</taxon>
        <taxon>metagenomes</taxon>
        <taxon>organismal metagenomes</taxon>
    </lineage>
</organism>
<dbReference type="EMBL" id="MT142430">
    <property type="protein sequence ID" value="QJA80660.1"/>
    <property type="molecule type" value="Genomic_DNA"/>
</dbReference>
<dbReference type="EMBL" id="MT141419">
    <property type="protein sequence ID" value="QJA60735.1"/>
    <property type="molecule type" value="Genomic_DNA"/>
</dbReference>
<keyword evidence="2" id="KW-0808">Transferase</keyword>
<gene>
    <name evidence="3" type="ORF">MM171B00430_0022</name>
    <name evidence="2" type="ORF">MM415A00685_0022</name>
    <name evidence="1" type="ORF">MM415B01060_0010</name>
</gene>
<dbReference type="AlphaFoldDB" id="A0A6M3KFS4"/>
<dbReference type="SUPFAM" id="SSF53448">
    <property type="entry name" value="Nucleotide-diphospho-sugar transferases"/>
    <property type="match status" value="1"/>
</dbReference>
<evidence type="ECO:0000313" key="2">
    <source>
        <dbReference type="EMBL" id="QJA80660.1"/>
    </source>
</evidence>
<sequence length="252" mass="28639">MNLSIFTTCRAFAGQHDIAQRNALTSWTLLRPRPEIVVFGNDAGSAEICQELDLRHEPKVKTTARGIPLIDNLFLRAQRLATHDILCYINADIIVTRELVAAAELVAGRFGQFLMTGLRWDLDIEEPIDFSDSWASRLRMRTKIQGNFHRTTGADYFIFPRSLYQNIPEFIIGRSAWDNWLIMDAVRRGVPLVDATRAVFVVHHGLTSPARDMDFEHNQALWFDCDPGRGEGSIDSAMWEVDETCHFISSKS</sequence>
<proteinExistence type="predicted"/>
<accession>A0A6M3KFS4</accession>
<dbReference type="PANTHER" id="PTHR47483:SF1">
    <property type="entry name" value="BETA-ARABINOFURANOSYLTRANSFERASE RAY1"/>
    <property type="match status" value="1"/>
</dbReference>
<dbReference type="InterPro" id="IPR029044">
    <property type="entry name" value="Nucleotide-diphossugar_trans"/>
</dbReference>
<dbReference type="InterPro" id="IPR044575">
    <property type="entry name" value="RAY1-like"/>
</dbReference>
<name>A0A6M3KFS4_9ZZZZ</name>